<evidence type="ECO:0000313" key="1">
    <source>
        <dbReference type="Proteomes" id="UP000887577"/>
    </source>
</evidence>
<accession>A0A914Z882</accession>
<evidence type="ECO:0000313" key="2">
    <source>
        <dbReference type="WBParaSite" id="PSU_v2.g8103.t1"/>
    </source>
</evidence>
<dbReference type="WBParaSite" id="PSU_v2.g8103.t1">
    <property type="protein sequence ID" value="PSU_v2.g8103.t1"/>
    <property type="gene ID" value="PSU_v2.g8103"/>
</dbReference>
<organism evidence="1 2">
    <name type="scientific">Panagrolaimus superbus</name>
    <dbReference type="NCBI Taxonomy" id="310955"/>
    <lineage>
        <taxon>Eukaryota</taxon>
        <taxon>Metazoa</taxon>
        <taxon>Ecdysozoa</taxon>
        <taxon>Nematoda</taxon>
        <taxon>Chromadorea</taxon>
        <taxon>Rhabditida</taxon>
        <taxon>Tylenchina</taxon>
        <taxon>Panagrolaimomorpha</taxon>
        <taxon>Panagrolaimoidea</taxon>
        <taxon>Panagrolaimidae</taxon>
        <taxon>Panagrolaimus</taxon>
    </lineage>
</organism>
<dbReference type="AlphaFoldDB" id="A0A914Z882"/>
<reference evidence="2" key="1">
    <citation type="submission" date="2022-11" db="UniProtKB">
        <authorList>
            <consortium name="WormBaseParasite"/>
        </authorList>
    </citation>
    <scope>IDENTIFICATION</scope>
</reference>
<sequence length="123" mass="14330">MDSTTDKVYNGFVFEATIIEWSFRSPSVTTVIEDENGDTERLTVYNWPLNGDPKAKFIDAMKAFRPGTMVSIINPYMRMANDGQSMIRVESPAYIRLDCQKLDWTEFNHKEICKHLKMYAKFM</sequence>
<dbReference type="Proteomes" id="UP000887577">
    <property type="component" value="Unplaced"/>
</dbReference>
<name>A0A914Z882_9BILA</name>
<protein>
    <submittedName>
        <fullName evidence="2">Uncharacterized protein</fullName>
    </submittedName>
</protein>
<proteinExistence type="predicted"/>
<keyword evidence="1" id="KW-1185">Reference proteome</keyword>